<keyword evidence="1" id="KW-1133">Transmembrane helix</keyword>
<dbReference type="PANTHER" id="PTHR14969:SF13">
    <property type="entry name" value="AT30094P"/>
    <property type="match status" value="1"/>
</dbReference>
<evidence type="ECO:0000313" key="3">
    <source>
        <dbReference type="EMBL" id="ALS02500.1"/>
    </source>
</evidence>
<dbReference type="InterPro" id="IPR000326">
    <property type="entry name" value="PAP2/HPO"/>
</dbReference>
<feature type="transmembrane region" description="Helical" evidence="1">
    <location>
        <begin position="73"/>
        <end position="93"/>
    </location>
</feature>
<keyword evidence="1" id="KW-0472">Membrane</keyword>
<dbReference type="SUPFAM" id="SSF48317">
    <property type="entry name" value="Acid phosphatase/Vanadium-dependent haloperoxidase"/>
    <property type="match status" value="1"/>
</dbReference>
<keyword evidence="5" id="KW-1185">Reference proteome</keyword>
<dbReference type="KEGG" id="ess:ATZ33_14260"/>
<dbReference type="Gene3D" id="1.20.144.10">
    <property type="entry name" value="Phosphatidic acid phosphatase type 2/haloperoxidase"/>
    <property type="match status" value="1"/>
</dbReference>
<protein>
    <recommendedName>
        <fullName evidence="2">Phosphatidic acid phosphatase type 2/haloperoxidase domain-containing protein</fullName>
    </recommendedName>
</protein>
<evidence type="ECO:0000313" key="6">
    <source>
        <dbReference type="Proteomes" id="UP000183039"/>
    </source>
</evidence>
<evidence type="ECO:0000259" key="2">
    <source>
        <dbReference type="SMART" id="SM00014"/>
    </source>
</evidence>
<evidence type="ECO:0000313" key="4">
    <source>
        <dbReference type="EMBL" id="OJG93590.1"/>
    </source>
</evidence>
<dbReference type="CDD" id="cd01610">
    <property type="entry name" value="PAP2_like"/>
    <property type="match status" value="1"/>
</dbReference>
<sequence>MKKQTKIFFGFVACLLLIFTFTDLQISEMLYNPKSTFGWFFESFGEVIIALIGCFSTVGMIRTSGKKWSVGNILLGTLFLFDTFMASFLIRHYLKLPTFAMGLLGICCVIIFPLIGFNIQPADFEVVRRIAKAGVVISLAPILIVTLVKMLWGRQRFRSMLDPAAEFTPWYVINGFTTNDDFMSFPSGHSANSATIIWITWLPLWLERLKGRETLLSLISGIWIICVMLSRVIMGAHFASDVLMGAAIVLFLNMYLKKKWYPSIELGTH</sequence>
<evidence type="ECO:0000313" key="5">
    <source>
        <dbReference type="Proteomes" id="UP000065511"/>
    </source>
</evidence>
<evidence type="ECO:0000256" key="1">
    <source>
        <dbReference type="SAM" id="Phobius"/>
    </source>
</evidence>
<dbReference type="Proteomes" id="UP000065511">
    <property type="component" value="Chromosome"/>
</dbReference>
<reference evidence="4 6" key="1">
    <citation type="submission" date="2014-12" db="EMBL/GenBank/DDBJ databases">
        <title>Draft genome sequences of 29 type strains of Enterococci.</title>
        <authorList>
            <person name="Zhong Z."/>
            <person name="Sun Z."/>
            <person name="Liu W."/>
            <person name="Zhang W."/>
            <person name="Zhang H."/>
        </authorList>
    </citation>
    <scope>NUCLEOTIDE SEQUENCE [LARGE SCALE GENOMIC DNA]</scope>
    <source>
        <strain evidence="4 6">DSM 22801</strain>
    </source>
</reference>
<organism evidence="4 6">
    <name type="scientific">Enterococcus silesiacus</name>
    <dbReference type="NCBI Taxonomy" id="332949"/>
    <lineage>
        <taxon>Bacteria</taxon>
        <taxon>Bacillati</taxon>
        <taxon>Bacillota</taxon>
        <taxon>Bacilli</taxon>
        <taxon>Lactobacillales</taxon>
        <taxon>Enterococcaceae</taxon>
        <taxon>Enterococcus</taxon>
    </lineage>
</organism>
<dbReference type="AlphaFoldDB" id="A0A0S3KEA0"/>
<feature type="transmembrane region" description="Helical" evidence="1">
    <location>
        <begin position="38"/>
        <end position="61"/>
    </location>
</feature>
<dbReference type="RefSeq" id="WP_071876179.1">
    <property type="nucleotide sequence ID" value="NZ_JXLC01000001.1"/>
</dbReference>
<dbReference type="PANTHER" id="PTHR14969">
    <property type="entry name" value="SPHINGOSINE-1-PHOSPHATE PHOSPHOHYDROLASE"/>
    <property type="match status" value="1"/>
</dbReference>
<feature type="transmembrane region" description="Helical" evidence="1">
    <location>
        <begin position="215"/>
        <end position="232"/>
    </location>
</feature>
<feature type="domain" description="Phosphatidic acid phosphatase type 2/haloperoxidase" evidence="2">
    <location>
        <begin position="130"/>
        <end position="257"/>
    </location>
</feature>
<dbReference type="SMART" id="SM00014">
    <property type="entry name" value="acidPPc"/>
    <property type="match status" value="1"/>
</dbReference>
<feature type="transmembrane region" description="Helical" evidence="1">
    <location>
        <begin position="131"/>
        <end position="152"/>
    </location>
</feature>
<reference evidence="3 5" key="2">
    <citation type="submission" date="2015-12" db="EMBL/GenBank/DDBJ databases">
        <authorList>
            <person name="Lauer A."/>
            <person name="Humrighouse B."/>
            <person name="Loparev V."/>
            <person name="Shewmaker P.L."/>
            <person name="Whitney A.M."/>
            <person name="McLaughlin R.W."/>
        </authorList>
    </citation>
    <scope>NUCLEOTIDE SEQUENCE [LARGE SCALE GENOMIC DNA]</scope>
    <source>
        <strain evidence="3 5">LMG 23085</strain>
    </source>
</reference>
<gene>
    <name evidence="3" type="ORF">ATZ33_14260</name>
    <name evidence="4" type="ORF">RV15_GL000192</name>
</gene>
<dbReference type="InterPro" id="IPR036938">
    <property type="entry name" value="PAP2/HPO_sf"/>
</dbReference>
<dbReference type="Pfam" id="PF01569">
    <property type="entry name" value="PAP2"/>
    <property type="match status" value="1"/>
</dbReference>
<dbReference type="EMBL" id="CP013614">
    <property type="protein sequence ID" value="ALS02500.1"/>
    <property type="molecule type" value="Genomic_DNA"/>
</dbReference>
<feature type="transmembrane region" description="Helical" evidence="1">
    <location>
        <begin position="238"/>
        <end position="256"/>
    </location>
</feature>
<feature type="transmembrane region" description="Helical" evidence="1">
    <location>
        <begin position="99"/>
        <end position="119"/>
    </location>
</feature>
<name>A0A0S3KEA0_9ENTE</name>
<proteinExistence type="predicted"/>
<dbReference type="EMBL" id="JXLC01000001">
    <property type="protein sequence ID" value="OJG93590.1"/>
    <property type="molecule type" value="Genomic_DNA"/>
</dbReference>
<dbReference type="Proteomes" id="UP000183039">
    <property type="component" value="Unassembled WGS sequence"/>
</dbReference>
<feature type="transmembrane region" description="Helical" evidence="1">
    <location>
        <begin position="189"/>
        <end position="206"/>
    </location>
</feature>
<dbReference type="OrthoDB" id="1653251at2"/>
<accession>A0A0S3KEA0</accession>
<keyword evidence="1" id="KW-0812">Transmembrane</keyword>